<organism evidence="4 5">
    <name type="scientific">Hespellia stercorisuis DSM 15480</name>
    <dbReference type="NCBI Taxonomy" id="1121950"/>
    <lineage>
        <taxon>Bacteria</taxon>
        <taxon>Bacillati</taxon>
        <taxon>Bacillota</taxon>
        <taxon>Clostridia</taxon>
        <taxon>Lachnospirales</taxon>
        <taxon>Lachnospiraceae</taxon>
        <taxon>Hespellia</taxon>
    </lineage>
</organism>
<feature type="DNA-binding region" description="H-T-H motif" evidence="2">
    <location>
        <begin position="27"/>
        <end position="46"/>
    </location>
</feature>
<evidence type="ECO:0000256" key="2">
    <source>
        <dbReference type="PROSITE-ProRule" id="PRU00335"/>
    </source>
</evidence>
<protein>
    <submittedName>
        <fullName evidence="4">Transcriptional regulator, TetR family</fullName>
    </submittedName>
</protein>
<dbReference type="AlphaFoldDB" id="A0A1M6I2J2"/>
<dbReference type="InterPro" id="IPR009057">
    <property type="entry name" value="Homeodomain-like_sf"/>
</dbReference>
<evidence type="ECO:0000256" key="1">
    <source>
        <dbReference type="ARBA" id="ARBA00023125"/>
    </source>
</evidence>
<gene>
    <name evidence="4" type="ORF">SAMN02745243_00198</name>
</gene>
<evidence type="ECO:0000313" key="5">
    <source>
        <dbReference type="Proteomes" id="UP000184301"/>
    </source>
</evidence>
<dbReference type="RefSeq" id="WP_073103922.1">
    <property type="nucleotide sequence ID" value="NZ_FQZY01000006.1"/>
</dbReference>
<keyword evidence="1 2" id="KW-0238">DNA-binding</keyword>
<keyword evidence="5" id="KW-1185">Reference proteome</keyword>
<dbReference type="InterPro" id="IPR001647">
    <property type="entry name" value="HTH_TetR"/>
</dbReference>
<dbReference type="PROSITE" id="PS50977">
    <property type="entry name" value="HTH_TETR_2"/>
    <property type="match status" value="1"/>
</dbReference>
<evidence type="ECO:0000259" key="3">
    <source>
        <dbReference type="PROSITE" id="PS50977"/>
    </source>
</evidence>
<dbReference type="EMBL" id="FQZY01000006">
    <property type="protein sequence ID" value="SHJ28645.1"/>
    <property type="molecule type" value="Genomic_DNA"/>
</dbReference>
<dbReference type="Gene3D" id="1.10.357.10">
    <property type="entry name" value="Tetracycline Repressor, domain 2"/>
    <property type="match status" value="1"/>
</dbReference>
<dbReference type="GO" id="GO:0003677">
    <property type="term" value="F:DNA binding"/>
    <property type="evidence" value="ECO:0007669"/>
    <property type="project" value="UniProtKB-UniRule"/>
</dbReference>
<feature type="domain" description="HTH tetR-type" evidence="3">
    <location>
        <begin position="4"/>
        <end position="64"/>
    </location>
</feature>
<dbReference type="InterPro" id="IPR050624">
    <property type="entry name" value="HTH-type_Tx_Regulator"/>
</dbReference>
<proteinExistence type="predicted"/>
<dbReference type="PANTHER" id="PTHR43479">
    <property type="entry name" value="ACREF/ENVCD OPERON REPRESSOR-RELATED"/>
    <property type="match status" value="1"/>
</dbReference>
<dbReference type="PANTHER" id="PTHR43479:SF11">
    <property type="entry name" value="ACREF_ENVCD OPERON REPRESSOR-RELATED"/>
    <property type="match status" value="1"/>
</dbReference>
<evidence type="ECO:0000313" key="4">
    <source>
        <dbReference type="EMBL" id="SHJ28645.1"/>
    </source>
</evidence>
<dbReference type="Pfam" id="PF00440">
    <property type="entry name" value="TetR_N"/>
    <property type="match status" value="1"/>
</dbReference>
<name>A0A1M6I2J2_9FIRM</name>
<dbReference type="OrthoDB" id="9808476at2"/>
<reference evidence="4 5" key="1">
    <citation type="submission" date="2016-11" db="EMBL/GenBank/DDBJ databases">
        <authorList>
            <person name="Jaros S."/>
            <person name="Januszkiewicz K."/>
            <person name="Wedrychowicz H."/>
        </authorList>
    </citation>
    <scope>NUCLEOTIDE SEQUENCE [LARGE SCALE GENOMIC DNA]</scope>
    <source>
        <strain evidence="4 5">DSM 15480</strain>
    </source>
</reference>
<sequence length="202" mass="23296">MNENNTLDRILIYGKDFFLKYTFKSAPLRKIVEAAGVTTGAFYGYFANKEELFYALTDDTANGLMAILNSVANDMNNFPPNEKIFKMCDAYIHRIPEIVDYLLEHRDEMKLIIACSQGTKYENYFNMLQERNQDNISQSAEKSEQIHLLSPDTIELLMSGYFSMLAKLITEETDREKMIRSMTEVARIYQGGMLALMQEEAE</sequence>
<dbReference type="SUPFAM" id="SSF46689">
    <property type="entry name" value="Homeodomain-like"/>
    <property type="match status" value="1"/>
</dbReference>
<dbReference type="Proteomes" id="UP000184301">
    <property type="component" value="Unassembled WGS sequence"/>
</dbReference>
<accession>A0A1M6I2J2</accession>
<dbReference type="STRING" id="1121950.SAMN02745243_00198"/>